<protein>
    <submittedName>
        <fullName evidence="1">SIR2 family protein</fullName>
    </submittedName>
</protein>
<dbReference type="EMBL" id="JAIQZE010000018">
    <property type="protein sequence ID" value="MBZ9779852.1"/>
    <property type="molecule type" value="Genomic_DNA"/>
</dbReference>
<gene>
    <name evidence="1" type="ORF">LB452_13065</name>
</gene>
<organism evidence="1 2">
    <name type="scientific">Psychroflexus longus</name>
    <dbReference type="NCBI Taxonomy" id="2873596"/>
    <lineage>
        <taxon>Bacteria</taxon>
        <taxon>Pseudomonadati</taxon>
        <taxon>Bacteroidota</taxon>
        <taxon>Flavobacteriia</taxon>
        <taxon>Flavobacteriales</taxon>
        <taxon>Flavobacteriaceae</taxon>
        <taxon>Psychroflexus</taxon>
    </lineage>
</organism>
<dbReference type="RefSeq" id="WP_224462182.1">
    <property type="nucleotide sequence ID" value="NZ_JAIQZE010000018.1"/>
</dbReference>
<sequence>MENVLLIGNGVNLVDRENSLDWGQLLHKLKVKYGIQVELNNPLKPFPLSFEEMSNMKSGMNDYDSKLKNLKQSIKTAFFELLEQNEGKWHNEYHEKFMRLENINHILTTNYDYGFEMALDSDFLNKKEDFVTDRTELVNSLKRSYKLNKKIWHIHGELEDCRNHKNNSKNFKEKSILIGFDGYSNYLSRIVDTVKNKKKCSEDHWPYFFLNANVHIIGFGLDFSETHLWWLLQYRKRKGFTNEIYFYYANFINIEEKFNSIKIKNIDDILTNSDLTKELVKRKNNSAKIEVLKSLGVTTEPIECESIKNDRYKEFYDQVIQKLKSL</sequence>
<evidence type="ECO:0000313" key="1">
    <source>
        <dbReference type="EMBL" id="MBZ9779852.1"/>
    </source>
</evidence>
<evidence type="ECO:0000313" key="2">
    <source>
        <dbReference type="Proteomes" id="UP001199314"/>
    </source>
</evidence>
<keyword evidence="2" id="KW-1185">Reference proteome</keyword>
<comment type="caution">
    <text evidence="1">The sequence shown here is derived from an EMBL/GenBank/DDBJ whole genome shotgun (WGS) entry which is preliminary data.</text>
</comment>
<reference evidence="2" key="1">
    <citation type="submission" date="2023-07" db="EMBL/GenBank/DDBJ databases">
        <title>Novel species isolated from saline lakes on Tibetan Plateau.</title>
        <authorList>
            <person name="Lu H."/>
        </authorList>
    </citation>
    <scope>NUCLEOTIDE SEQUENCE [LARGE SCALE GENOMIC DNA]</scope>
    <source>
        <strain evidence="2">CAK8W</strain>
    </source>
</reference>
<dbReference type="Pfam" id="PF13289">
    <property type="entry name" value="SIR2_2"/>
    <property type="match status" value="1"/>
</dbReference>
<accession>A0ABS7XPI6</accession>
<dbReference type="Proteomes" id="UP001199314">
    <property type="component" value="Unassembled WGS sequence"/>
</dbReference>
<name>A0ABS7XPI6_9FLAO</name>
<proteinExistence type="predicted"/>